<keyword evidence="3" id="KW-0489">Methyltransferase</keyword>
<dbReference type="InterPro" id="IPR036388">
    <property type="entry name" value="WH-like_DNA-bd_sf"/>
</dbReference>
<dbReference type="SUPFAM" id="SSF46767">
    <property type="entry name" value="Methylated DNA-protein cysteine methyltransferase, C-terminal domain"/>
    <property type="match status" value="1"/>
</dbReference>
<name>A0A6S6T9P7_9GAMM</name>
<evidence type="ECO:0000259" key="2">
    <source>
        <dbReference type="Pfam" id="PF01035"/>
    </source>
</evidence>
<dbReference type="GO" id="GO:0006281">
    <property type="term" value="P:DNA repair"/>
    <property type="evidence" value="ECO:0007669"/>
    <property type="project" value="InterPro"/>
</dbReference>
<protein>
    <submittedName>
        <fullName evidence="3">Methyltransferase</fullName>
    </submittedName>
</protein>
<accession>A0A6S6T9P7</accession>
<dbReference type="AlphaFoldDB" id="A0A6S6T9P7"/>
<dbReference type="PANTHER" id="PTHR42942">
    <property type="entry name" value="6-O-METHYLGUANINE DNA METHYLTRANSFERASE"/>
    <property type="match status" value="1"/>
</dbReference>
<keyword evidence="1" id="KW-0227">DNA damage</keyword>
<dbReference type="GO" id="GO:0032259">
    <property type="term" value="P:methylation"/>
    <property type="evidence" value="ECO:0007669"/>
    <property type="project" value="UniProtKB-KW"/>
</dbReference>
<feature type="domain" description="Methylated-DNA-[protein]-cysteine S-methyltransferase DNA binding" evidence="2">
    <location>
        <begin position="12"/>
        <end position="97"/>
    </location>
</feature>
<dbReference type="InterPro" id="IPR014048">
    <property type="entry name" value="MethylDNA_cys_MeTrfase_DNA-bd"/>
</dbReference>
<gene>
    <name evidence="3" type="ORF">HELGO_WM34760</name>
</gene>
<dbReference type="InterPro" id="IPR052520">
    <property type="entry name" value="ATL_DNA_repair"/>
</dbReference>
<dbReference type="EMBL" id="CACVAT010000201">
    <property type="protein sequence ID" value="CAA6813086.1"/>
    <property type="molecule type" value="Genomic_DNA"/>
</dbReference>
<dbReference type="CDD" id="cd06445">
    <property type="entry name" value="ATase"/>
    <property type="match status" value="1"/>
</dbReference>
<dbReference type="Pfam" id="PF01035">
    <property type="entry name" value="DNA_binding_1"/>
    <property type="match status" value="1"/>
</dbReference>
<keyword evidence="3" id="KW-0808">Transferase</keyword>
<sequence length="127" mass="14556">MNYTPPPNKQAYYEQVWDVVRQIPHARVATYGQIAKILTKPEGISPEDYQLSASRWVGLAMAACPEDLQWHRVLNSQGKISHRPEAGKQRQLLEEEGLLFSKEKLDLNECQWAGPGQNEQPRQGRLF</sequence>
<evidence type="ECO:0000313" key="3">
    <source>
        <dbReference type="EMBL" id="CAA6813086.1"/>
    </source>
</evidence>
<dbReference type="Gene3D" id="1.10.10.10">
    <property type="entry name" value="Winged helix-like DNA-binding domain superfamily/Winged helix DNA-binding domain"/>
    <property type="match status" value="1"/>
</dbReference>
<dbReference type="GO" id="GO:0008168">
    <property type="term" value="F:methyltransferase activity"/>
    <property type="evidence" value="ECO:0007669"/>
    <property type="project" value="UniProtKB-KW"/>
</dbReference>
<dbReference type="InterPro" id="IPR036217">
    <property type="entry name" value="MethylDNA_cys_MeTrfase_DNAb"/>
</dbReference>
<dbReference type="PANTHER" id="PTHR42942:SF1">
    <property type="entry name" value="ALKYLTRANSFERASE-LIKE PROTEIN 1"/>
    <property type="match status" value="1"/>
</dbReference>
<evidence type="ECO:0000256" key="1">
    <source>
        <dbReference type="ARBA" id="ARBA00022763"/>
    </source>
</evidence>
<proteinExistence type="predicted"/>
<reference evidence="3" key="1">
    <citation type="submission" date="2020-01" db="EMBL/GenBank/DDBJ databases">
        <authorList>
            <person name="Meier V. D."/>
            <person name="Meier V D."/>
        </authorList>
    </citation>
    <scope>NUCLEOTIDE SEQUENCE</scope>
    <source>
        <strain evidence="3">HLG_WM_MAG_09</strain>
    </source>
</reference>
<organism evidence="3">
    <name type="scientific">uncultured Thiotrichaceae bacterium</name>
    <dbReference type="NCBI Taxonomy" id="298394"/>
    <lineage>
        <taxon>Bacteria</taxon>
        <taxon>Pseudomonadati</taxon>
        <taxon>Pseudomonadota</taxon>
        <taxon>Gammaproteobacteria</taxon>
        <taxon>Thiotrichales</taxon>
        <taxon>Thiotrichaceae</taxon>
        <taxon>environmental samples</taxon>
    </lineage>
</organism>